<dbReference type="InterPro" id="IPR012337">
    <property type="entry name" value="RNaseH-like_sf"/>
</dbReference>
<comment type="caution">
    <text evidence="3">The sequence shown here is derived from an EMBL/GenBank/DDBJ whole genome shotgun (WGS) entry which is preliminary data.</text>
</comment>
<dbReference type="EMBL" id="NCKW01000186">
    <property type="protein sequence ID" value="POM81055.1"/>
    <property type="molecule type" value="Genomic_DNA"/>
</dbReference>
<dbReference type="InterPro" id="IPR008906">
    <property type="entry name" value="HATC_C_dom"/>
</dbReference>
<evidence type="ECO:0000256" key="1">
    <source>
        <dbReference type="SAM" id="MobiDB-lite"/>
    </source>
</evidence>
<evidence type="ECO:0000313" key="4">
    <source>
        <dbReference type="Proteomes" id="UP000237271"/>
    </source>
</evidence>
<gene>
    <name evidence="3" type="ORF">PHPALM_1035</name>
</gene>
<name>A0A2P4YTB2_9STRA</name>
<evidence type="ECO:0000259" key="2">
    <source>
        <dbReference type="Pfam" id="PF05699"/>
    </source>
</evidence>
<dbReference type="AlphaFoldDB" id="A0A2P4YTB2"/>
<dbReference type="Proteomes" id="UP000237271">
    <property type="component" value="Unassembled WGS sequence"/>
</dbReference>
<reference evidence="3 4" key="1">
    <citation type="journal article" date="2017" name="Genome Biol. Evol.">
        <title>Phytophthora megakarya and P. palmivora, closely related causal agents of cacao black pod rot, underwent increases in genome sizes and gene numbers by different mechanisms.</title>
        <authorList>
            <person name="Ali S.S."/>
            <person name="Shao J."/>
            <person name="Lary D.J."/>
            <person name="Kronmiller B."/>
            <person name="Shen D."/>
            <person name="Strem M.D."/>
            <person name="Amoako-Attah I."/>
            <person name="Akrofi A.Y."/>
            <person name="Begoude B.A."/>
            <person name="Ten Hoopen G.M."/>
            <person name="Coulibaly K."/>
            <person name="Kebe B.I."/>
            <person name="Melnick R.L."/>
            <person name="Guiltinan M.J."/>
            <person name="Tyler B.M."/>
            <person name="Meinhardt L.W."/>
            <person name="Bailey B.A."/>
        </authorList>
    </citation>
    <scope>NUCLEOTIDE SEQUENCE [LARGE SCALE GENOMIC DNA]</scope>
    <source>
        <strain evidence="4">sbr112.9</strain>
    </source>
</reference>
<organism evidence="3 4">
    <name type="scientific">Phytophthora palmivora</name>
    <dbReference type="NCBI Taxonomy" id="4796"/>
    <lineage>
        <taxon>Eukaryota</taxon>
        <taxon>Sar</taxon>
        <taxon>Stramenopiles</taxon>
        <taxon>Oomycota</taxon>
        <taxon>Peronosporomycetes</taxon>
        <taxon>Peronosporales</taxon>
        <taxon>Peronosporaceae</taxon>
        <taxon>Phytophthora</taxon>
    </lineage>
</organism>
<feature type="compositionally biased region" description="Basic and acidic residues" evidence="1">
    <location>
        <begin position="244"/>
        <end position="262"/>
    </location>
</feature>
<protein>
    <recommendedName>
        <fullName evidence="2">HAT C-terminal dimerisation domain-containing protein</fullName>
    </recommendedName>
</protein>
<feature type="region of interest" description="Disordered" evidence="1">
    <location>
        <begin position="244"/>
        <end position="265"/>
    </location>
</feature>
<dbReference type="Pfam" id="PF05699">
    <property type="entry name" value="Dimer_Tnp_hAT"/>
    <property type="match status" value="1"/>
</dbReference>
<dbReference type="OrthoDB" id="126059at2759"/>
<accession>A0A2P4YTB2</accession>
<dbReference type="SUPFAM" id="SSF53098">
    <property type="entry name" value="Ribonuclease H-like"/>
    <property type="match status" value="1"/>
</dbReference>
<evidence type="ECO:0000313" key="3">
    <source>
        <dbReference type="EMBL" id="POM81055.1"/>
    </source>
</evidence>
<sequence>MTDLISRISKTIYAVRSNEKLGSLFAELCTMLDPNATTKLLEYHDHRFMGLTIVIRRILEKYEELEIWFAERIEKALRERKTPPEDFPLVEERQTLLQMYALLEPITVINTHSQSESANQPEFLGLLRTVLDETQQLLDCFRKRSPRIYFQLHELTPLAKRTRSLLAKSFYANFLKRYTDSERITTSAFVPEMQMMLHLLFKNPEGHLNKIVKLCCSQHVVDQENVHLRMTSEQINDLVVHAEEADRAQQPDPHSSDQRETGQEVLDDADSGENILNDMSYLIINLTKLDTEDFTKNKWLSDRSSLLKVPRGKTETLLEFWKRQSLRPRYEILPIVACILFAIPASAAQIERDFGVNGMMVPSHRSSLAKHNIDMCSFINRNRDITKRPRMSSSEVAGALPGSAFVRVGTEETSAGNVHDLLFGEN</sequence>
<dbReference type="GO" id="GO:0046983">
    <property type="term" value="F:protein dimerization activity"/>
    <property type="evidence" value="ECO:0007669"/>
    <property type="project" value="InterPro"/>
</dbReference>
<proteinExistence type="predicted"/>
<keyword evidence="4" id="KW-1185">Reference proteome</keyword>
<feature type="domain" description="HAT C-terminal dimerisation" evidence="2">
    <location>
        <begin position="313"/>
        <end position="382"/>
    </location>
</feature>